<evidence type="ECO:0000259" key="7">
    <source>
        <dbReference type="PROSITE" id="PS50888"/>
    </source>
</evidence>
<dbReference type="PANTHER" id="PTHR16223:SF238">
    <property type="entry name" value="TRANSCRIPTION FACTOR BHLH114"/>
    <property type="match status" value="1"/>
</dbReference>
<keyword evidence="5" id="KW-0804">Transcription</keyword>
<evidence type="ECO:0000256" key="1">
    <source>
        <dbReference type="ARBA" id="ARBA00004123"/>
    </source>
</evidence>
<dbReference type="EMBL" id="SDAM02000113">
    <property type="protein sequence ID" value="KAH6829022.1"/>
    <property type="molecule type" value="Genomic_DNA"/>
</dbReference>
<sequence>MSSSSSASYGLLQTLFDTDSQSLLHNQSTSMNTNGFLPKPSSTINRLPLTNNALLWNSTPSTTTSPSLTINHNLIHDIHSSAAKKQQQREEGKDLATVVKKASNEPAFKRQRIETPSPLPTFKVRKEKLGDRVTALQQLVSPFGKTDTASVLHEAIEYIKFLHDQVNALSTPYLKYGSPPVQRQKGDKGKDEEGVTKDLKGRGLCLVPISSTFPVAAETTTDFWTPSFAGSFS</sequence>
<dbReference type="AlphaFoldDB" id="A0AAD4J894"/>
<dbReference type="GO" id="GO:0046983">
    <property type="term" value="F:protein dimerization activity"/>
    <property type="evidence" value="ECO:0007669"/>
    <property type="project" value="InterPro"/>
</dbReference>
<dbReference type="InterPro" id="IPR036638">
    <property type="entry name" value="HLH_DNA-bd_sf"/>
</dbReference>
<dbReference type="GO" id="GO:0005634">
    <property type="term" value="C:nucleus"/>
    <property type="evidence" value="ECO:0007669"/>
    <property type="project" value="UniProtKB-SubCell"/>
</dbReference>
<dbReference type="InterPro" id="IPR045843">
    <property type="entry name" value="IND-like"/>
</dbReference>
<dbReference type="SUPFAM" id="SSF47459">
    <property type="entry name" value="HLH, helix-loop-helix DNA-binding domain"/>
    <property type="match status" value="1"/>
</dbReference>
<dbReference type="Proteomes" id="UP001190926">
    <property type="component" value="Unassembled WGS sequence"/>
</dbReference>
<keyword evidence="6" id="KW-0539">Nucleus</keyword>
<protein>
    <submittedName>
        <fullName evidence="8">Basic helix-loop-helix DNA-binding superfamily protein</fullName>
    </submittedName>
</protein>
<keyword evidence="9" id="KW-1185">Reference proteome</keyword>
<feature type="domain" description="BHLH" evidence="7">
    <location>
        <begin position="113"/>
        <end position="162"/>
    </location>
</feature>
<name>A0AAD4J894_PERFH</name>
<gene>
    <name evidence="8" type="ORF">C2S53_011939</name>
</gene>
<dbReference type="PROSITE" id="PS50888">
    <property type="entry name" value="BHLH"/>
    <property type="match status" value="1"/>
</dbReference>
<comment type="subunit">
    <text evidence="2">Homodimer.</text>
</comment>
<evidence type="ECO:0000256" key="6">
    <source>
        <dbReference type="ARBA" id="ARBA00023242"/>
    </source>
</evidence>
<accession>A0AAD4J894</accession>
<keyword evidence="3" id="KW-0805">Transcription regulation</keyword>
<organism evidence="8 9">
    <name type="scientific">Perilla frutescens var. hirtella</name>
    <name type="common">Perilla citriodora</name>
    <name type="synonym">Perilla setoyensis</name>
    <dbReference type="NCBI Taxonomy" id="608512"/>
    <lineage>
        <taxon>Eukaryota</taxon>
        <taxon>Viridiplantae</taxon>
        <taxon>Streptophyta</taxon>
        <taxon>Embryophyta</taxon>
        <taxon>Tracheophyta</taxon>
        <taxon>Spermatophyta</taxon>
        <taxon>Magnoliopsida</taxon>
        <taxon>eudicotyledons</taxon>
        <taxon>Gunneridae</taxon>
        <taxon>Pentapetalae</taxon>
        <taxon>asterids</taxon>
        <taxon>lamiids</taxon>
        <taxon>Lamiales</taxon>
        <taxon>Lamiaceae</taxon>
        <taxon>Nepetoideae</taxon>
        <taxon>Elsholtzieae</taxon>
        <taxon>Perilla</taxon>
    </lineage>
</organism>
<dbReference type="GO" id="GO:0000978">
    <property type="term" value="F:RNA polymerase II cis-regulatory region sequence-specific DNA binding"/>
    <property type="evidence" value="ECO:0007669"/>
    <property type="project" value="TreeGrafter"/>
</dbReference>
<evidence type="ECO:0000313" key="8">
    <source>
        <dbReference type="EMBL" id="KAH6829022.1"/>
    </source>
</evidence>
<evidence type="ECO:0000313" key="9">
    <source>
        <dbReference type="Proteomes" id="UP001190926"/>
    </source>
</evidence>
<evidence type="ECO:0000256" key="2">
    <source>
        <dbReference type="ARBA" id="ARBA00011738"/>
    </source>
</evidence>
<keyword evidence="4 8" id="KW-0238">DNA-binding</keyword>
<dbReference type="InterPro" id="IPR045239">
    <property type="entry name" value="bHLH95_bHLH"/>
</dbReference>
<evidence type="ECO:0000256" key="5">
    <source>
        <dbReference type="ARBA" id="ARBA00023163"/>
    </source>
</evidence>
<comment type="caution">
    <text evidence="8">The sequence shown here is derived from an EMBL/GenBank/DDBJ whole genome shotgun (WGS) entry which is preliminary data.</text>
</comment>
<dbReference type="GO" id="GO:0000981">
    <property type="term" value="F:DNA-binding transcription factor activity, RNA polymerase II-specific"/>
    <property type="evidence" value="ECO:0007669"/>
    <property type="project" value="TreeGrafter"/>
</dbReference>
<evidence type="ECO:0000256" key="4">
    <source>
        <dbReference type="ARBA" id="ARBA00023125"/>
    </source>
</evidence>
<comment type="subcellular location">
    <subcellularLocation>
        <location evidence="1">Nucleus</location>
    </subcellularLocation>
</comment>
<proteinExistence type="predicted"/>
<evidence type="ECO:0000256" key="3">
    <source>
        <dbReference type="ARBA" id="ARBA00023015"/>
    </source>
</evidence>
<dbReference type="FunFam" id="4.10.280.10:FF:000032">
    <property type="entry name" value="Transcription factor bHLH123 family"/>
    <property type="match status" value="1"/>
</dbReference>
<dbReference type="InterPro" id="IPR011598">
    <property type="entry name" value="bHLH_dom"/>
</dbReference>
<dbReference type="PANTHER" id="PTHR16223">
    <property type="entry name" value="TRANSCRIPTION FACTOR BHLH83-RELATED"/>
    <property type="match status" value="1"/>
</dbReference>
<reference evidence="8 9" key="1">
    <citation type="journal article" date="2021" name="Nat. Commun.">
        <title>Incipient diploidization of the medicinal plant Perilla within 10,000 years.</title>
        <authorList>
            <person name="Zhang Y."/>
            <person name="Shen Q."/>
            <person name="Leng L."/>
            <person name="Zhang D."/>
            <person name="Chen S."/>
            <person name="Shi Y."/>
            <person name="Ning Z."/>
            <person name="Chen S."/>
        </authorList>
    </citation>
    <scope>NUCLEOTIDE SEQUENCE [LARGE SCALE GENOMIC DNA]</scope>
    <source>
        <strain evidence="9">cv. PC099</strain>
    </source>
</reference>
<dbReference type="CDD" id="cd11393">
    <property type="entry name" value="bHLH_AtbHLH_like"/>
    <property type="match status" value="1"/>
</dbReference>
<dbReference type="Gene3D" id="4.10.280.10">
    <property type="entry name" value="Helix-loop-helix DNA-binding domain"/>
    <property type="match status" value="1"/>
</dbReference>